<keyword evidence="2" id="KW-0472">Membrane</keyword>
<name>A0A835M542_9MAGN</name>
<keyword evidence="2" id="KW-0812">Transmembrane</keyword>
<comment type="caution">
    <text evidence="3">The sequence shown here is derived from an EMBL/GenBank/DDBJ whole genome shotgun (WGS) entry which is preliminary data.</text>
</comment>
<dbReference type="EMBL" id="JADFTS010000003">
    <property type="protein sequence ID" value="KAF9614259.1"/>
    <property type="molecule type" value="Genomic_DNA"/>
</dbReference>
<sequence length="177" mass="20189">MANQSVKAAQEVVQKSEELDISSSSKVKKRRYHIEKRAEREGLKKGDMLSSIPTSSSLHYFTNPLKGSDTFVLDLLATLGFVVPCATLALFVVHFVVPLATILELNTLDRRLQFYEDEIRKLSEQRFMPVWNFLIATGLKRKEFGGLDHGDDQAALLKPEYKPLSLRHFCCFWRDGL</sequence>
<evidence type="ECO:0000313" key="3">
    <source>
        <dbReference type="EMBL" id="KAF9614259.1"/>
    </source>
</evidence>
<feature type="non-terminal residue" evidence="3">
    <location>
        <position position="177"/>
    </location>
</feature>
<evidence type="ECO:0000256" key="1">
    <source>
        <dbReference type="SAM" id="MobiDB-lite"/>
    </source>
</evidence>
<dbReference type="OrthoDB" id="1625375at2759"/>
<evidence type="ECO:0000313" key="4">
    <source>
        <dbReference type="Proteomes" id="UP000631114"/>
    </source>
</evidence>
<keyword evidence="4" id="KW-1185">Reference proteome</keyword>
<evidence type="ECO:0000256" key="2">
    <source>
        <dbReference type="SAM" id="Phobius"/>
    </source>
</evidence>
<keyword evidence="2" id="KW-1133">Transmembrane helix</keyword>
<dbReference type="AlphaFoldDB" id="A0A835M542"/>
<protein>
    <submittedName>
        <fullName evidence="3">Uncharacterized protein</fullName>
    </submittedName>
</protein>
<proteinExistence type="predicted"/>
<accession>A0A835M542</accession>
<reference evidence="3 4" key="1">
    <citation type="submission" date="2020-10" db="EMBL/GenBank/DDBJ databases">
        <title>The Coptis chinensis genome and diversification of protoberbering-type alkaloids.</title>
        <authorList>
            <person name="Wang B."/>
            <person name="Shu S."/>
            <person name="Song C."/>
            <person name="Liu Y."/>
        </authorList>
    </citation>
    <scope>NUCLEOTIDE SEQUENCE [LARGE SCALE GENOMIC DNA]</scope>
    <source>
        <strain evidence="3">HL-2020</strain>
        <tissue evidence="3">Leaf</tissue>
    </source>
</reference>
<gene>
    <name evidence="3" type="ORF">IFM89_016551</name>
</gene>
<dbReference type="Proteomes" id="UP000631114">
    <property type="component" value="Unassembled WGS sequence"/>
</dbReference>
<feature type="transmembrane region" description="Helical" evidence="2">
    <location>
        <begin position="75"/>
        <end position="103"/>
    </location>
</feature>
<feature type="region of interest" description="Disordered" evidence="1">
    <location>
        <begin position="1"/>
        <end position="33"/>
    </location>
</feature>
<organism evidence="3 4">
    <name type="scientific">Coptis chinensis</name>
    <dbReference type="NCBI Taxonomy" id="261450"/>
    <lineage>
        <taxon>Eukaryota</taxon>
        <taxon>Viridiplantae</taxon>
        <taxon>Streptophyta</taxon>
        <taxon>Embryophyta</taxon>
        <taxon>Tracheophyta</taxon>
        <taxon>Spermatophyta</taxon>
        <taxon>Magnoliopsida</taxon>
        <taxon>Ranunculales</taxon>
        <taxon>Ranunculaceae</taxon>
        <taxon>Coptidoideae</taxon>
        <taxon>Coptis</taxon>
    </lineage>
</organism>